<dbReference type="RefSeq" id="WP_220590112.1">
    <property type="nucleotide sequence ID" value="NZ_RKLQ01000006.1"/>
</dbReference>
<comment type="caution">
    <text evidence="1">The sequence shown here is derived from an EMBL/GenBank/DDBJ whole genome shotgun (WGS) entry which is preliminary data.</text>
</comment>
<protein>
    <submittedName>
        <fullName evidence="1">Uncharacterized protein</fullName>
    </submittedName>
</protein>
<dbReference type="AlphaFoldDB" id="A0A8J8CD40"/>
<name>A0A8J8CD40_9EURY</name>
<accession>A0A8J8CD40</accession>
<reference evidence="1" key="1">
    <citation type="submission" date="2021-06" db="EMBL/GenBank/DDBJ databases">
        <title>Halomicroarcula sp. F24A a new haloarchaeum isolated from saline soil.</title>
        <authorList>
            <person name="Duran-Viseras A."/>
            <person name="Sanchez-Porro C."/>
            <person name="Ventosa A."/>
        </authorList>
    </citation>
    <scope>NUCLEOTIDE SEQUENCE</scope>
    <source>
        <strain evidence="1">F24A</strain>
    </source>
</reference>
<sequence>MSPDRSEPRSKVARLIEAYDLAPLGADLEAAWLGEAGERQSLRDLADRFNRALLLAAVRDAGMDVVDGEAQNYYRLLTEDSVSAGRRVEAENRLDAAGVDVDALRENFVSYQSIRHYLTEVRDASYERDEASSGVERERSVIDRLQSRVERVVRDTIDRLRTAGRLSVGEYRILVSVDVLCEDCGGQYTVGELLDRGHCDCESP</sequence>
<dbReference type="Pfam" id="PF21811">
    <property type="entry name" value="RdfA"/>
    <property type="match status" value="1"/>
</dbReference>
<evidence type="ECO:0000313" key="2">
    <source>
        <dbReference type="Proteomes" id="UP000783863"/>
    </source>
</evidence>
<dbReference type="InterPro" id="IPR048925">
    <property type="entry name" value="RdfA"/>
</dbReference>
<gene>
    <name evidence="1" type="ORF">EGD98_19950</name>
</gene>
<dbReference type="Proteomes" id="UP000783863">
    <property type="component" value="Unassembled WGS sequence"/>
</dbReference>
<organism evidence="1 2">
    <name type="scientific">Haloarcula salinisoli</name>
    <dbReference type="NCBI Taxonomy" id="2487746"/>
    <lineage>
        <taxon>Archaea</taxon>
        <taxon>Methanobacteriati</taxon>
        <taxon>Methanobacteriota</taxon>
        <taxon>Stenosarchaea group</taxon>
        <taxon>Halobacteria</taxon>
        <taxon>Halobacteriales</taxon>
        <taxon>Haloarculaceae</taxon>
        <taxon>Haloarcula</taxon>
    </lineage>
</organism>
<dbReference type="EMBL" id="RKLQ01000006">
    <property type="protein sequence ID" value="MBX0305923.1"/>
    <property type="molecule type" value="Genomic_DNA"/>
</dbReference>
<evidence type="ECO:0000313" key="1">
    <source>
        <dbReference type="EMBL" id="MBX0305923.1"/>
    </source>
</evidence>
<keyword evidence="2" id="KW-1185">Reference proteome</keyword>
<proteinExistence type="predicted"/>